<proteinExistence type="predicted"/>
<accession>A0A8J5Y2T2</accession>
<dbReference type="Proteomes" id="UP000701853">
    <property type="component" value="Chromosome 10"/>
</dbReference>
<dbReference type="EMBL" id="JAHUZN010000010">
    <property type="protein sequence ID" value="KAG8480393.1"/>
    <property type="molecule type" value="Genomic_DNA"/>
</dbReference>
<keyword evidence="4" id="KW-1185">Reference proteome</keyword>
<evidence type="ECO:0000256" key="1">
    <source>
        <dbReference type="SAM" id="MobiDB-lite"/>
    </source>
</evidence>
<feature type="region of interest" description="Disordered" evidence="1">
    <location>
        <begin position="1"/>
        <end position="21"/>
    </location>
</feature>
<protein>
    <submittedName>
        <fullName evidence="3">Uncharacterized protein</fullName>
    </submittedName>
</protein>
<sequence>MSWPQKLVKRAGRKETKTGMPHEMGNTLLVVTVLIITTTYEASLNPPRMPKDSPCPSMKYQVSLSQYEPLNSHTFLHKTDINSAPIPSPSAIDVSEKDDWTLEYSSFMFLNMYTFWVAVLLTTLLLPPHPFSFLILITLSFFGGEGLHILLFKPNRLLRKSYVVMIKEV</sequence>
<feature type="transmembrane region" description="Helical" evidence="2">
    <location>
        <begin position="131"/>
        <end position="152"/>
    </location>
</feature>
<gene>
    <name evidence="3" type="ORF">CXB51_025115</name>
</gene>
<keyword evidence="2" id="KW-0472">Membrane</keyword>
<reference evidence="3 4" key="1">
    <citation type="journal article" date="2021" name="bioRxiv">
        <title>The Gossypium anomalum genome as a resource for cotton improvement and evolutionary analysis of hybrid incompatibility.</title>
        <authorList>
            <person name="Grover C.E."/>
            <person name="Yuan D."/>
            <person name="Arick M.A."/>
            <person name="Miller E.R."/>
            <person name="Hu G."/>
            <person name="Peterson D.G."/>
            <person name="Wendel J.F."/>
            <person name="Udall J.A."/>
        </authorList>
    </citation>
    <scope>NUCLEOTIDE SEQUENCE [LARGE SCALE GENOMIC DNA]</scope>
    <source>
        <strain evidence="3">JFW-Udall</strain>
        <tissue evidence="3">Leaf</tissue>
    </source>
</reference>
<comment type="caution">
    <text evidence="3">The sequence shown here is derived from an EMBL/GenBank/DDBJ whole genome shotgun (WGS) entry which is preliminary data.</text>
</comment>
<evidence type="ECO:0000256" key="2">
    <source>
        <dbReference type="SAM" id="Phobius"/>
    </source>
</evidence>
<organism evidence="3 4">
    <name type="scientific">Gossypium anomalum</name>
    <dbReference type="NCBI Taxonomy" id="47600"/>
    <lineage>
        <taxon>Eukaryota</taxon>
        <taxon>Viridiplantae</taxon>
        <taxon>Streptophyta</taxon>
        <taxon>Embryophyta</taxon>
        <taxon>Tracheophyta</taxon>
        <taxon>Spermatophyta</taxon>
        <taxon>Magnoliopsida</taxon>
        <taxon>eudicotyledons</taxon>
        <taxon>Gunneridae</taxon>
        <taxon>Pentapetalae</taxon>
        <taxon>rosids</taxon>
        <taxon>malvids</taxon>
        <taxon>Malvales</taxon>
        <taxon>Malvaceae</taxon>
        <taxon>Malvoideae</taxon>
        <taxon>Gossypium</taxon>
    </lineage>
</organism>
<evidence type="ECO:0000313" key="4">
    <source>
        <dbReference type="Proteomes" id="UP000701853"/>
    </source>
</evidence>
<name>A0A8J5Y2T2_9ROSI</name>
<keyword evidence="2" id="KW-1133">Transmembrane helix</keyword>
<feature type="transmembrane region" description="Helical" evidence="2">
    <location>
        <begin position="107"/>
        <end position="125"/>
    </location>
</feature>
<evidence type="ECO:0000313" key="3">
    <source>
        <dbReference type="EMBL" id="KAG8480393.1"/>
    </source>
</evidence>
<dbReference type="AlphaFoldDB" id="A0A8J5Y2T2"/>
<keyword evidence="2" id="KW-0812">Transmembrane</keyword>